<name>A0A8S5MWH2_9CAUD</name>
<organism evidence="1">
    <name type="scientific">Myoviridae sp. ct3wi9</name>
    <dbReference type="NCBI Taxonomy" id="2826610"/>
    <lineage>
        <taxon>Viruses</taxon>
        <taxon>Duplodnaviria</taxon>
        <taxon>Heunggongvirae</taxon>
        <taxon>Uroviricota</taxon>
        <taxon>Caudoviricetes</taxon>
    </lineage>
</organism>
<sequence length="40" mass="4753">MIYSSYLNLFLFIDRRHKCGVSQGYPYLLFSITQCVLFKS</sequence>
<protein>
    <submittedName>
        <fullName evidence="1">Uncharacterized protein</fullName>
    </submittedName>
</protein>
<evidence type="ECO:0000313" key="1">
    <source>
        <dbReference type="EMBL" id="DAD86694.1"/>
    </source>
</evidence>
<accession>A0A8S5MWH2</accession>
<proteinExistence type="predicted"/>
<dbReference type="EMBL" id="BK015006">
    <property type="protein sequence ID" value="DAD86694.1"/>
    <property type="molecule type" value="Genomic_DNA"/>
</dbReference>
<reference evidence="1" key="1">
    <citation type="journal article" date="2021" name="Proc. Natl. Acad. Sci. U.S.A.">
        <title>A Catalog of Tens of Thousands of Viruses from Human Metagenomes Reveals Hidden Associations with Chronic Diseases.</title>
        <authorList>
            <person name="Tisza M.J."/>
            <person name="Buck C.B."/>
        </authorList>
    </citation>
    <scope>NUCLEOTIDE SEQUENCE</scope>
    <source>
        <strain evidence="1">Ct3wi9</strain>
    </source>
</reference>